<accession>A0A141GND0</accession>
<reference evidence="3" key="1">
    <citation type="submission" date="2015-02" db="EMBL/GenBank/DDBJ databases">
        <authorList>
            <person name="Chooi Y.-H."/>
        </authorList>
    </citation>
    <scope>NUCLEOTIDE SEQUENCE</scope>
</reference>
<evidence type="ECO:0000256" key="1">
    <source>
        <dbReference type="ARBA" id="ARBA00022705"/>
    </source>
</evidence>
<dbReference type="AlphaFoldDB" id="A0A141GND0"/>
<dbReference type="EMBL" id="KP867044">
    <property type="protein sequence ID" value="ALL53558.1"/>
    <property type="molecule type" value="Genomic_DNA"/>
</dbReference>
<evidence type="ECO:0000313" key="3">
    <source>
        <dbReference type="EMBL" id="ALL53558.1"/>
    </source>
</evidence>
<dbReference type="CDD" id="cd06257">
    <property type="entry name" value="DnaJ"/>
    <property type="match status" value="1"/>
</dbReference>
<dbReference type="GO" id="GO:0006260">
    <property type="term" value="P:DNA replication"/>
    <property type="evidence" value="ECO:0007669"/>
    <property type="project" value="UniProtKB-KW"/>
</dbReference>
<dbReference type="SMART" id="SM00271">
    <property type="entry name" value="DnaJ"/>
    <property type="match status" value="1"/>
</dbReference>
<dbReference type="SUPFAM" id="SSF46565">
    <property type="entry name" value="Chaperone J-domain"/>
    <property type="match status" value="1"/>
</dbReference>
<protein>
    <recommendedName>
        <fullName evidence="2">J domain-containing protein</fullName>
    </recommendedName>
</protein>
<dbReference type="PROSITE" id="PS50076">
    <property type="entry name" value="DNAJ_2"/>
    <property type="match status" value="1"/>
</dbReference>
<evidence type="ECO:0000259" key="2">
    <source>
        <dbReference type="PROSITE" id="PS50076"/>
    </source>
</evidence>
<feature type="domain" description="J" evidence="2">
    <location>
        <begin position="122"/>
        <end position="172"/>
    </location>
</feature>
<proteinExistence type="predicted"/>
<dbReference type="Gene3D" id="1.10.287.110">
    <property type="entry name" value="DnaJ domain"/>
    <property type="match status" value="1"/>
</dbReference>
<dbReference type="Pfam" id="PF00226">
    <property type="entry name" value="DnaJ"/>
    <property type="match status" value="1"/>
</dbReference>
<sequence length="172" mass="20233">MVLLFPVKTYKGEKHMPNGFYTREEIKRKLRKLKKVEVKIRFGNSGFSENGLSENIKNVKLVWDEFFDLNEVYKGHSKYSLAELSAMGKDALKDVISEFFFSVYYTYYKENGIINTCLYDPDILKQFGLPYDADMDAIKKRFRELAKKYHPDTGGDSTKFIELMENYKKLIK</sequence>
<organism evidence="3">
    <name type="scientific">uncultured firmicutes bacterium contig_31</name>
    <dbReference type="NCBI Taxonomy" id="1643554"/>
    <lineage>
        <taxon>Bacteria</taxon>
        <taxon>Bacillati</taxon>
        <taxon>Bacillota</taxon>
        <taxon>environmental samples</taxon>
    </lineage>
</organism>
<keyword evidence="1" id="KW-0235">DNA replication</keyword>
<name>A0A141GND0_9FIRM</name>
<dbReference type="InterPro" id="IPR036869">
    <property type="entry name" value="J_dom_sf"/>
</dbReference>
<dbReference type="InterPro" id="IPR001623">
    <property type="entry name" value="DnaJ_domain"/>
</dbReference>